<dbReference type="PANTHER" id="PTHR35046:SF26">
    <property type="entry name" value="RNA-DIRECTED DNA POLYMERASE"/>
    <property type="match status" value="1"/>
</dbReference>
<evidence type="ECO:0000259" key="2">
    <source>
        <dbReference type="PROSITE" id="PS50994"/>
    </source>
</evidence>
<dbReference type="GO" id="GO:0005634">
    <property type="term" value="C:nucleus"/>
    <property type="evidence" value="ECO:0007669"/>
    <property type="project" value="UniProtKB-ARBA"/>
</dbReference>
<proteinExistence type="predicted"/>
<dbReference type="Gene3D" id="3.30.420.10">
    <property type="entry name" value="Ribonuclease H-like superfamily/Ribonuclease H"/>
    <property type="match status" value="1"/>
</dbReference>
<accession>A0A9Q3E8J2</accession>
<sequence>MDWVTALPPGGDKGYNACLAIVDIYSKPPIFVPCSKDETAMDTALLIWNRVISHTGLFQHIISGRDPKFTSALWTNLHEILGTRLSFSTAYHP</sequence>
<organism evidence="3 4">
    <name type="scientific">Austropuccinia psidii MF-1</name>
    <dbReference type="NCBI Taxonomy" id="1389203"/>
    <lineage>
        <taxon>Eukaryota</taxon>
        <taxon>Fungi</taxon>
        <taxon>Dikarya</taxon>
        <taxon>Basidiomycota</taxon>
        <taxon>Pucciniomycotina</taxon>
        <taxon>Pucciniomycetes</taxon>
        <taxon>Pucciniales</taxon>
        <taxon>Sphaerophragmiaceae</taxon>
        <taxon>Austropuccinia</taxon>
    </lineage>
</organism>
<evidence type="ECO:0000313" key="4">
    <source>
        <dbReference type="Proteomes" id="UP000765509"/>
    </source>
</evidence>
<evidence type="ECO:0000313" key="3">
    <source>
        <dbReference type="EMBL" id="MBW0516709.1"/>
    </source>
</evidence>
<dbReference type="EMBL" id="AVOT02025425">
    <property type="protein sequence ID" value="MBW0516709.1"/>
    <property type="molecule type" value="Genomic_DNA"/>
</dbReference>
<dbReference type="OrthoDB" id="2273864at2759"/>
<dbReference type="InterPro" id="IPR036397">
    <property type="entry name" value="RNaseH_sf"/>
</dbReference>
<dbReference type="SUPFAM" id="SSF53098">
    <property type="entry name" value="Ribonuclease H-like"/>
    <property type="match status" value="1"/>
</dbReference>
<comment type="caution">
    <text evidence="3">The sequence shown here is derived from an EMBL/GenBank/DDBJ whole genome shotgun (WGS) entry which is preliminary data.</text>
</comment>
<dbReference type="AlphaFoldDB" id="A0A9Q3E8J2"/>
<keyword evidence="1" id="KW-0694">RNA-binding</keyword>
<keyword evidence="4" id="KW-1185">Reference proteome</keyword>
<protein>
    <recommendedName>
        <fullName evidence="2">Integrase catalytic domain-containing protein</fullName>
    </recommendedName>
</protein>
<dbReference type="Proteomes" id="UP000765509">
    <property type="component" value="Unassembled WGS sequence"/>
</dbReference>
<name>A0A9Q3E8J2_9BASI</name>
<dbReference type="PANTHER" id="PTHR35046">
    <property type="entry name" value="ZINC KNUCKLE (CCHC-TYPE) FAMILY PROTEIN"/>
    <property type="match status" value="1"/>
</dbReference>
<evidence type="ECO:0000256" key="1">
    <source>
        <dbReference type="ARBA" id="ARBA00022884"/>
    </source>
</evidence>
<dbReference type="InterPro" id="IPR001584">
    <property type="entry name" value="Integrase_cat-core"/>
</dbReference>
<reference evidence="3" key="1">
    <citation type="submission" date="2021-03" db="EMBL/GenBank/DDBJ databases">
        <title>Draft genome sequence of rust myrtle Austropuccinia psidii MF-1, a brazilian biotype.</title>
        <authorList>
            <person name="Quecine M.C."/>
            <person name="Pachon D.M.R."/>
            <person name="Bonatelli M.L."/>
            <person name="Correr F.H."/>
            <person name="Franceschini L.M."/>
            <person name="Leite T.F."/>
            <person name="Margarido G.R.A."/>
            <person name="Almeida C.A."/>
            <person name="Ferrarezi J.A."/>
            <person name="Labate C.A."/>
        </authorList>
    </citation>
    <scope>NUCLEOTIDE SEQUENCE</scope>
    <source>
        <strain evidence="3">MF-1</strain>
    </source>
</reference>
<dbReference type="PROSITE" id="PS50994">
    <property type="entry name" value="INTEGRASE"/>
    <property type="match status" value="1"/>
</dbReference>
<dbReference type="GO" id="GO:0015074">
    <property type="term" value="P:DNA integration"/>
    <property type="evidence" value="ECO:0007669"/>
    <property type="project" value="InterPro"/>
</dbReference>
<gene>
    <name evidence="3" type="ORF">O181_056424</name>
</gene>
<feature type="domain" description="Integrase catalytic" evidence="2">
    <location>
        <begin position="1"/>
        <end position="93"/>
    </location>
</feature>
<dbReference type="GO" id="GO:0003723">
    <property type="term" value="F:RNA binding"/>
    <property type="evidence" value="ECO:0007669"/>
    <property type="project" value="UniProtKB-KW"/>
</dbReference>
<dbReference type="InterPro" id="IPR012337">
    <property type="entry name" value="RNaseH-like_sf"/>
</dbReference>